<protein>
    <recommendedName>
        <fullName evidence="2">Transferrin-binding protein B C-lobe/N-lobe beta-barrel domain-containing protein</fullName>
    </recommendedName>
</protein>
<feature type="chain" id="PRO_5045370995" description="Transferrin-binding protein B C-lobe/N-lobe beta-barrel domain-containing protein" evidence="1">
    <location>
        <begin position="21"/>
        <end position="319"/>
    </location>
</feature>
<evidence type="ECO:0000259" key="2">
    <source>
        <dbReference type="Pfam" id="PF01298"/>
    </source>
</evidence>
<proteinExistence type="predicted"/>
<evidence type="ECO:0000313" key="3">
    <source>
        <dbReference type="EMBL" id="MDR6510103.1"/>
    </source>
</evidence>
<keyword evidence="1" id="KW-0732">Signal</keyword>
<keyword evidence="4" id="KW-1185">Reference proteome</keyword>
<evidence type="ECO:0000256" key="1">
    <source>
        <dbReference type="SAM" id="SignalP"/>
    </source>
</evidence>
<dbReference type="Pfam" id="PF01298">
    <property type="entry name" value="TbpB_B_D"/>
    <property type="match status" value="1"/>
</dbReference>
<evidence type="ECO:0000313" key="4">
    <source>
        <dbReference type="Proteomes" id="UP001184150"/>
    </source>
</evidence>
<organism evidence="3 4">
    <name type="scientific">Novosphingobium capsulatum</name>
    <dbReference type="NCBI Taxonomy" id="13688"/>
    <lineage>
        <taxon>Bacteria</taxon>
        <taxon>Pseudomonadati</taxon>
        <taxon>Pseudomonadota</taxon>
        <taxon>Alphaproteobacteria</taxon>
        <taxon>Sphingomonadales</taxon>
        <taxon>Sphingomonadaceae</taxon>
        <taxon>Novosphingobium</taxon>
    </lineage>
</organism>
<gene>
    <name evidence="3" type="ORF">J2792_000963</name>
</gene>
<name>A0ABU1MIV6_9SPHN</name>
<comment type="caution">
    <text evidence="3">The sequence shown here is derived from an EMBL/GenBank/DDBJ whole genome shotgun (WGS) entry which is preliminary data.</text>
</comment>
<dbReference type="PROSITE" id="PS51257">
    <property type="entry name" value="PROKAR_LIPOPROTEIN"/>
    <property type="match status" value="1"/>
</dbReference>
<accession>A0ABU1MIV6</accession>
<feature type="domain" description="Transferrin-binding protein B C-lobe/N-lobe beta-barrel" evidence="2">
    <location>
        <begin position="181"/>
        <end position="318"/>
    </location>
</feature>
<dbReference type="InterPro" id="IPR001677">
    <property type="entry name" value="TbpB_B_D"/>
</dbReference>
<dbReference type="RefSeq" id="WP_309804554.1">
    <property type="nucleotide sequence ID" value="NZ_JAVDRD010000002.1"/>
</dbReference>
<reference evidence="3 4" key="1">
    <citation type="submission" date="2023-07" db="EMBL/GenBank/DDBJ databases">
        <title>Sorghum-associated microbial communities from plants grown in Nebraska, USA.</title>
        <authorList>
            <person name="Schachtman D."/>
        </authorList>
    </citation>
    <scope>NUCLEOTIDE SEQUENCE [LARGE SCALE GENOMIC DNA]</scope>
    <source>
        <strain evidence="3 4">DS1027</strain>
    </source>
</reference>
<dbReference type="InterPro" id="IPR011250">
    <property type="entry name" value="OMP/PagP_B-barrel"/>
</dbReference>
<feature type="signal peptide" evidence="1">
    <location>
        <begin position="1"/>
        <end position="20"/>
    </location>
</feature>
<dbReference type="Gene3D" id="2.40.160.90">
    <property type="match status" value="1"/>
</dbReference>
<dbReference type="Proteomes" id="UP001184150">
    <property type="component" value="Unassembled WGS sequence"/>
</dbReference>
<sequence>MAYTIRTIRMAVPLACGLLAACGGDGPVNSVSASKPFPQSASGTFSAATATQTYTGSLNSGQFGSQFSKPLAVTPATTAGINAATTIAYDAATGTYTVQAGSTSASFTAADKMPSSDYTTSFNKGGDTLTLYGNAQPGNTATAPVSLSYTSFGKWTHVDASADQTDIRYYVFGEMSGSKGMPTSGSATYATTVSGTMLAYNYAPATLSDLTGTATFTADFAQGTVSTGLSLRAVGNPTEGSAGVYSGSGTIAKDQFAGTFTSGTNYFASGAFNGAFFGPSAAEMGYTFAIKGHNPDPYAGASVSPGDISIVGAVVGAKK</sequence>
<dbReference type="SUPFAM" id="SSF56925">
    <property type="entry name" value="OMPA-like"/>
    <property type="match status" value="1"/>
</dbReference>
<dbReference type="EMBL" id="JAVDRD010000002">
    <property type="protein sequence ID" value="MDR6510103.1"/>
    <property type="molecule type" value="Genomic_DNA"/>
</dbReference>